<keyword evidence="1" id="KW-0812">Transmembrane</keyword>
<feature type="transmembrane region" description="Helical" evidence="1">
    <location>
        <begin position="82"/>
        <end position="107"/>
    </location>
</feature>
<feature type="transmembrane region" description="Helical" evidence="1">
    <location>
        <begin position="7"/>
        <end position="27"/>
    </location>
</feature>
<dbReference type="EMBL" id="CP158367">
    <property type="protein sequence ID" value="XBX75637.1"/>
    <property type="molecule type" value="Genomic_DNA"/>
</dbReference>
<accession>A0AAU7VNJ4</accession>
<keyword evidence="1" id="KW-1133">Transmembrane helix</keyword>
<protein>
    <submittedName>
        <fullName evidence="2">Uncharacterized protein</fullName>
    </submittedName>
</protein>
<organism evidence="2">
    <name type="scientific">Proteinivorax tanatarense</name>
    <dbReference type="NCBI Taxonomy" id="1260629"/>
    <lineage>
        <taxon>Bacteria</taxon>
        <taxon>Bacillati</taxon>
        <taxon>Bacillota</taxon>
        <taxon>Clostridia</taxon>
        <taxon>Eubacteriales</taxon>
        <taxon>Proteinivoracaceae</taxon>
        <taxon>Proteinivorax</taxon>
    </lineage>
</organism>
<dbReference type="AlphaFoldDB" id="A0AAU7VNJ4"/>
<reference evidence="2" key="2">
    <citation type="submission" date="2024-06" db="EMBL/GenBank/DDBJ databases">
        <authorList>
            <person name="Petrova K.O."/>
            <person name="Toshchakov S.V."/>
            <person name="Boltjanskaja Y.V."/>
            <person name="Kevbrin V."/>
        </authorList>
    </citation>
    <scope>NUCLEOTIDE SEQUENCE</scope>
    <source>
        <strain evidence="2">Z-910T</strain>
    </source>
</reference>
<feature type="transmembrane region" description="Helical" evidence="1">
    <location>
        <begin position="119"/>
        <end position="139"/>
    </location>
</feature>
<gene>
    <name evidence="2" type="ORF">PRVXT_000778</name>
</gene>
<dbReference type="RefSeq" id="WP_350344380.1">
    <property type="nucleotide sequence ID" value="NZ_CP158367.1"/>
</dbReference>
<proteinExistence type="predicted"/>
<evidence type="ECO:0000256" key="1">
    <source>
        <dbReference type="SAM" id="Phobius"/>
    </source>
</evidence>
<keyword evidence="1" id="KW-0472">Membrane</keyword>
<name>A0AAU7VNJ4_9FIRM</name>
<reference evidence="2" key="1">
    <citation type="journal article" date="2013" name="Extremophiles">
        <title>Proteinivorax tanatarense gen. nov., sp. nov., an anaerobic, haloalkaliphilic, proteolytic bacterium isolated from a decaying algal bloom, and proposal of Proteinivoraceae fam. nov.</title>
        <authorList>
            <person name="Kevbrin V."/>
            <person name="Boltyanskaya Y."/>
            <person name="Zhilina T."/>
            <person name="Kolganova T."/>
            <person name="Lavrentjeva E."/>
            <person name="Kuznetsov B."/>
        </authorList>
    </citation>
    <scope>NUCLEOTIDE SEQUENCE</scope>
    <source>
        <strain evidence="2">Z-910T</strain>
    </source>
</reference>
<feature type="transmembrane region" description="Helical" evidence="1">
    <location>
        <begin position="55"/>
        <end position="75"/>
    </location>
</feature>
<sequence length="146" mass="16907">MTHKKIGWIFVSLLLILNSCFFGLELYKDGIRNQLMEKEQLSQETFTELSRLGSWTYFIEVLLLIIIVTVAVWIIMKKHRKLLSFFIYVNIAACVIFFGIGILLANIFEAAPGNLVQHLIGPAFITVILIIYQLVLLFMKRREIKN</sequence>
<evidence type="ECO:0000313" key="2">
    <source>
        <dbReference type="EMBL" id="XBX75637.1"/>
    </source>
</evidence>